<dbReference type="Gene3D" id="3.40.50.720">
    <property type="entry name" value="NAD(P)-binding Rossmann-like Domain"/>
    <property type="match status" value="1"/>
</dbReference>
<evidence type="ECO:0000313" key="5">
    <source>
        <dbReference type="Proteomes" id="UP000601171"/>
    </source>
</evidence>
<dbReference type="InterPro" id="IPR000669">
    <property type="entry name" value="Mannitol_DH"/>
</dbReference>
<gene>
    <name evidence="4" type="ORF">H8707_11940</name>
</gene>
<dbReference type="EMBL" id="JACRTG010000029">
    <property type="protein sequence ID" value="MBC8588926.1"/>
    <property type="molecule type" value="Genomic_DNA"/>
</dbReference>
<protein>
    <recommendedName>
        <fullName evidence="3">Mannitol dehydrogenase N-terminal domain-containing protein</fullName>
    </recommendedName>
</protein>
<keyword evidence="5" id="KW-1185">Reference proteome</keyword>
<sequence>MERQLIIHFGAGSLGRGFIVPILTDSNCDVIVVDVNEKLINKLKQTLEYTIYIADEEEGKRERKIKIKGALSSINDIDELKRVLKEVKTVTTSVRKENLVHVAKLISEVWRFDDNETRKVLCCENLENASDYFKKLLFSTVSDDKTLEQMKKIVVPDTMVDRGCSASLEDDLLVYTEKFFEIGVDREVIKDTNIKLIPAVDNLKQHFYRKRFLLNTYADSVAFLGLKYNISTFGEAICDGKIQKELKPYFDLVKKSLEVGFGMNTEEIEKWNDFYRNKRNTRNDPNATSNKRALSDIARDMWRKLEREERFIKPLLILKDNNYNIDPGLNLIRDMVESEAKKSNMSKHELINKIKDMWAIDASGEYIFNYISELV</sequence>
<reference evidence="4" key="1">
    <citation type="submission" date="2020-08" db="EMBL/GenBank/DDBJ databases">
        <title>Genome public.</title>
        <authorList>
            <person name="Liu C."/>
            <person name="Sun Q."/>
        </authorList>
    </citation>
    <scope>NUCLEOTIDE SEQUENCE</scope>
    <source>
        <strain evidence="4">BX21</strain>
    </source>
</reference>
<evidence type="ECO:0000259" key="3">
    <source>
        <dbReference type="Pfam" id="PF01232"/>
    </source>
</evidence>
<comment type="caution">
    <text evidence="4">The sequence shown here is derived from an EMBL/GenBank/DDBJ whole genome shotgun (WGS) entry which is preliminary data.</text>
</comment>
<dbReference type="PRINTS" id="PR00084">
    <property type="entry name" value="MTLDHDRGNASE"/>
</dbReference>
<evidence type="ECO:0000256" key="2">
    <source>
        <dbReference type="ARBA" id="ARBA00048615"/>
    </source>
</evidence>
<organism evidence="4 5">
    <name type="scientific">Paratissierella segnis</name>
    <dbReference type="NCBI Taxonomy" id="2763679"/>
    <lineage>
        <taxon>Bacteria</taxon>
        <taxon>Bacillati</taxon>
        <taxon>Bacillota</taxon>
        <taxon>Tissierellia</taxon>
        <taxon>Tissierellales</taxon>
        <taxon>Tissierellaceae</taxon>
        <taxon>Paratissierella</taxon>
    </lineage>
</organism>
<dbReference type="PANTHER" id="PTHR30524">
    <property type="entry name" value="MANNITOL-1-PHOSPHATE 5-DEHYDROGENASE"/>
    <property type="match status" value="1"/>
</dbReference>
<dbReference type="SUPFAM" id="SSF51735">
    <property type="entry name" value="NAD(P)-binding Rossmann-fold domains"/>
    <property type="match status" value="1"/>
</dbReference>
<dbReference type="PANTHER" id="PTHR30524:SF0">
    <property type="entry name" value="ALTRONATE OXIDOREDUCTASE-RELATED"/>
    <property type="match status" value="1"/>
</dbReference>
<feature type="domain" description="Mannitol dehydrogenase N-terminal" evidence="3">
    <location>
        <begin position="6"/>
        <end position="196"/>
    </location>
</feature>
<dbReference type="GO" id="GO:0019592">
    <property type="term" value="P:mannitol catabolic process"/>
    <property type="evidence" value="ECO:0007669"/>
    <property type="project" value="TreeGrafter"/>
</dbReference>
<dbReference type="GO" id="GO:0008926">
    <property type="term" value="F:mannitol-1-phosphate 5-dehydrogenase activity"/>
    <property type="evidence" value="ECO:0007669"/>
    <property type="project" value="UniProtKB-EC"/>
</dbReference>
<dbReference type="Pfam" id="PF01232">
    <property type="entry name" value="Mannitol_dh"/>
    <property type="match status" value="1"/>
</dbReference>
<name>A0A926EU38_9FIRM</name>
<proteinExistence type="predicted"/>
<dbReference type="InterPro" id="IPR036291">
    <property type="entry name" value="NAD(P)-bd_dom_sf"/>
</dbReference>
<dbReference type="Gene3D" id="1.10.1040.10">
    <property type="entry name" value="N-(1-d-carboxylethyl)-l-norvaline Dehydrogenase, domain 2"/>
    <property type="match status" value="1"/>
</dbReference>
<dbReference type="InterPro" id="IPR013328">
    <property type="entry name" value="6PGD_dom2"/>
</dbReference>
<accession>A0A926EU38</accession>
<evidence type="ECO:0000313" key="4">
    <source>
        <dbReference type="EMBL" id="MBC8588926.1"/>
    </source>
</evidence>
<evidence type="ECO:0000256" key="1">
    <source>
        <dbReference type="ARBA" id="ARBA00023002"/>
    </source>
</evidence>
<dbReference type="AlphaFoldDB" id="A0A926EU38"/>
<dbReference type="InterPro" id="IPR013131">
    <property type="entry name" value="Mannitol_DH_N"/>
</dbReference>
<dbReference type="Proteomes" id="UP000601171">
    <property type="component" value="Unassembled WGS sequence"/>
</dbReference>
<dbReference type="RefSeq" id="WP_262430381.1">
    <property type="nucleotide sequence ID" value="NZ_JACRTG010000029.1"/>
</dbReference>
<keyword evidence="1" id="KW-0560">Oxidoreductase</keyword>
<dbReference type="GO" id="GO:0005829">
    <property type="term" value="C:cytosol"/>
    <property type="evidence" value="ECO:0007669"/>
    <property type="project" value="TreeGrafter"/>
</dbReference>
<comment type="catalytic activity">
    <reaction evidence="2">
        <text>D-mannitol 1-phosphate + NAD(+) = beta-D-fructose 6-phosphate + NADH + H(+)</text>
        <dbReference type="Rhea" id="RHEA:19661"/>
        <dbReference type="ChEBI" id="CHEBI:15378"/>
        <dbReference type="ChEBI" id="CHEBI:57540"/>
        <dbReference type="ChEBI" id="CHEBI:57634"/>
        <dbReference type="ChEBI" id="CHEBI:57945"/>
        <dbReference type="ChEBI" id="CHEBI:61381"/>
        <dbReference type="EC" id="1.1.1.17"/>
    </reaction>
</comment>